<accession>A0A0B7M9Y8</accession>
<keyword evidence="3" id="KW-1185">Reference proteome</keyword>
<reference evidence="3" key="1">
    <citation type="submission" date="2015-01" db="EMBL/GenBank/DDBJ databases">
        <authorList>
            <person name="Manzoor Shahid"/>
            <person name="Zubair Saima"/>
        </authorList>
    </citation>
    <scope>NUCLEOTIDE SEQUENCE [LARGE SCALE GENOMIC DNA]</scope>
    <source>
        <strain evidence="3">Sp3</strain>
    </source>
</reference>
<feature type="compositionally biased region" description="Basic and acidic residues" evidence="1">
    <location>
        <begin position="117"/>
        <end position="138"/>
    </location>
</feature>
<gene>
    <name evidence="2" type="ORF">SSCH_10023</name>
</gene>
<feature type="region of interest" description="Disordered" evidence="1">
    <location>
        <begin position="114"/>
        <end position="138"/>
    </location>
</feature>
<dbReference type="AlphaFoldDB" id="A0A0B7M9Y8"/>
<evidence type="ECO:0000313" key="2">
    <source>
        <dbReference type="EMBL" id="CEO87289.1"/>
    </source>
</evidence>
<evidence type="ECO:0000256" key="1">
    <source>
        <dbReference type="SAM" id="MobiDB-lite"/>
    </source>
</evidence>
<dbReference type="EMBL" id="CDRZ01000001">
    <property type="protein sequence ID" value="CEO87289.1"/>
    <property type="molecule type" value="Genomic_DNA"/>
</dbReference>
<organism evidence="2 3">
    <name type="scientific">Syntrophaceticus schinkii</name>
    <dbReference type="NCBI Taxonomy" id="499207"/>
    <lineage>
        <taxon>Bacteria</taxon>
        <taxon>Bacillati</taxon>
        <taxon>Bacillota</taxon>
        <taxon>Clostridia</taxon>
        <taxon>Thermoanaerobacterales</taxon>
        <taxon>Thermoanaerobacterales Family III. Incertae Sedis</taxon>
        <taxon>Syntrophaceticus</taxon>
    </lineage>
</organism>
<protein>
    <submittedName>
        <fullName evidence="2">Uncharacterized protein</fullName>
    </submittedName>
</protein>
<sequence>MKEDGVLSQEEDLGNRDVSIFSLMAQTLQNLDGKEADLPGTITVLSLFTLMSIMNLAQEQVGTGTGAVGKDVMGMLTGMLSQGQKPGPEMLTSLLQKSGKKVNPQMLTTLLSLAGEATEKEEKPDRPERRPGKDFSGK</sequence>
<evidence type="ECO:0000313" key="3">
    <source>
        <dbReference type="Proteomes" id="UP000046155"/>
    </source>
</evidence>
<name>A0A0B7M9Y8_9FIRM</name>
<dbReference type="Proteomes" id="UP000046155">
    <property type="component" value="Unassembled WGS sequence"/>
</dbReference>
<proteinExistence type="predicted"/>